<evidence type="ECO:0000313" key="2">
    <source>
        <dbReference type="Proteomes" id="UP001529510"/>
    </source>
</evidence>
<gene>
    <name evidence="1" type="ORF">M9458_021884</name>
</gene>
<dbReference type="EMBL" id="JAMKFB020000010">
    <property type="protein sequence ID" value="KAL0182509.1"/>
    <property type="molecule type" value="Genomic_DNA"/>
</dbReference>
<organism evidence="1 2">
    <name type="scientific">Cirrhinus mrigala</name>
    <name type="common">Mrigala</name>
    <dbReference type="NCBI Taxonomy" id="683832"/>
    <lineage>
        <taxon>Eukaryota</taxon>
        <taxon>Metazoa</taxon>
        <taxon>Chordata</taxon>
        <taxon>Craniata</taxon>
        <taxon>Vertebrata</taxon>
        <taxon>Euteleostomi</taxon>
        <taxon>Actinopterygii</taxon>
        <taxon>Neopterygii</taxon>
        <taxon>Teleostei</taxon>
        <taxon>Ostariophysi</taxon>
        <taxon>Cypriniformes</taxon>
        <taxon>Cyprinidae</taxon>
        <taxon>Labeoninae</taxon>
        <taxon>Labeonini</taxon>
        <taxon>Cirrhinus</taxon>
    </lineage>
</organism>
<dbReference type="Gene3D" id="2.60.40.10">
    <property type="entry name" value="Immunoglobulins"/>
    <property type="match status" value="1"/>
</dbReference>
<name>A0ABD0Q8C8_CIRMR</name>
<dbReference type="SUPFAM" id="SSF81296">
    <property type="entry name" value="E set domains"/>
    <property type="match status" value="1"/>
</dbReference>
<dbReference type="Gene3D" id="3.20.20.80">
    <property type="entry name" value="Glycosidases"/>
    <property type="match status" value="1"/>
</dbReference>
<protein>
    <recommendedName>
        <fullName evidence="3">MHC class I antigen</fullName>
    </recommendedName>
</protein>
<evidence type="ECO:0000313" key="1">
    <source>
        <dbReference type="EMBL" id="KAL0182509.1"/>
    </source>
</evidence>
<dbReference type="GO" id="GO:0007399">
    <property type="term" value="P:nervous system development"/>
    <property type="evidence" value="ECO:0007669"/>
    <property type="project" value="UniProtKB-ARBA"/>
</dbReference>
<keyword evidence="2" id="KW-1185">Reference proteome</keyword>
<proteinExistence type="predicted"/>
<feature type="non-terminal residue" evidence="1">
    <location>
        <position position="1"/>
    </location>
</feature>
<accession>A0ABD0Q8C8</accession>
<dbReference type="InterPro" id="IPR014756">
    <property type="entry name" value="Ig_E-set"/>
</dbReference>
<dbReference type="Proteomes" id="UP001529510">
    <property type="component" value="Unassembled WGS sequence"/>
</dbReference>
<evidence type="ECO:0008006" key="3">
    <source>
        <dbReference type="Google" id="ProtNLM"/>
    </source>
</evidence>
<comment type="caution">
    <text evidence="1">The sequence shown here is derived from an EMBL/GenBank/DDBJ whole genome shotgun (WGS) entry which is preliminary data.</text>
</comment>
<sequence>YKRFAERLAQLEEAEGTFDCFTLSYRSFGIQRRPDGGLVLREWAPGAEAVFLTGDF</sequence>
<dbReference type="AlphaFoldDB" id="A0ABD0Q8C8"/>
<feature type="non-terminal residue" evidence="1">
    <location>
        <position position="56"/>
    </location>
</feature>
<reference evidence="1 2" key="1">
    <citation type="submission" date="2024-05" db="EMBL/GenBank/DDBJ databases">
        <title>Genome sequencing and assembly of Indian major carp, Cirrhinus mrigala (Hamilton, 1822).</title>
        <authorList>
            <person name="Mohindra V."/>
            <person name="Chowdhury L.M."/>
            <person name="Lal K."/>
            <person name="Jena J.K."/>
        </authorList>
    </citation>
    <scope>NUCLEOTIDE SEQUENCE [LARGE SCALE GENOMIC DNA]</scope>
    <source>
        <strain evidence="1">CM1030</strain>
        <tissue evidence="1">Blood</tissue>
    </source>
</reference>
<dbReference type="InterPro" id="IPR013783">
    <property type="entry name" value="Ig-like_fold"/>
</dbReference>